<dbReference type="EMBL" id="CP047898">
    <property type="protein sequence ID" value="QHK19759.1"/>
    <property type="molecule type" value="Genomic_DNA"/>
</dbReference>
<dbReference type="KEGG" id="psey:GU243_08485"/>
<accession>A0A6P1NJI6</accession>
<dbReference type="InterPro" id="IPR006016">
    <property type="entry name" value="UspA"/>
</dbReference>
<sequence length="165" mass="17413">MNEPAGSDVFVPRRVTGPVLAAVVPGQPLAVVHRAAELAYTLNVKLICAYVDITSYLTDEPDNGPIDDAEDTSAGIRDSLGNTLDGTGVRWSFLTLSGDPAGALDQFSESANASVIVVGTRELGLGIRLEQLLVGSVAVELTHRQHRPVLVIPLPRQTTSGDLTD</sequence>
<evidence type="ECO:0000259" key="1">
    <source>
        <dbReference type="Pfam" id="PF00582"/>
    </source>
</evidence>
<dbReference type="Gene3D" id="3.40.50.620">
    <property type="entry name" value="HUPs"/>
    <property type="match status" value="1"/>
</dbReference>
<proteinExistence type="predicted"/>
<evidence type="ECO:0000313" key="2">
    <source>
        <dbReference type="EMBL" id="QHK19759.1"/>
    </source>
</evidence>
<dbReference type="InterPro" id="IPR014729">
    <property type="entry name" value="Rossmann-like_a/b/a_fold"/>
</dbReference>
<reference evidence="2 3" key="1">
    <citation type="submission" date="2020-01" db="EMBL/GenBank/DDBJ databases">
        <title>Pseudarthrobacter psychrotolerans sp. nov., isolated from antarctic soil.</title>
        <authorList>
            <person name="Shin Y."/>
            <person name="Park W."/>
        </authorList>
    </citation>
    <scope>NUCLEOTIDE SEQUENCE [LARGE SCALE GENOMIC DNA]</scope>
    <source>
        <strain evidence="2 3">YJ56</strain>
    </source>
</reference>
<keyword evidence="3" id="KW-1185">Reference proteome</keyword>
<gene>
    <name evidence="2" type="ORF">GU243_08485</name>
</gene>
<feature type="domain" description="UspA" evidence="1">
    <location>
        <begin position="27"/>
        <end position="153"/>
    </location>
</feature>
<dbReference type="CDD" id="cd00293">
    <property type="entry name" value="USP-like"/>
    <property type="match status" value="1"/>
</dbReference>
<dbReference type="SUPFAM" id="SSF52402">
    <property type="entry name" value="Adenine nucleotide alpha hydrolases-like"/>
    <property type="match status" value="1"/>
</dbReference>
<dbReference type="Proteomes" id="UP000464186">
    <property type="component" value="Chromosome"/>
</dbReference>
<evidence type="ECO:0000313" key="3">
    <source>
        <dbReference type="Proteomes" id="UP000464186"/>
    </source>
</evidence>
<dbReference type="Pfam" id="PF00582">
    <property type="entry name" value="Usp"/>
    <property type="match status" value="1"/>
</dbReference>
<protein>
    <submittedName>
        <fullName evidence="2">Universal stress protein</fullName>
    </submittedName>
</protein>
<dbReference type="AlphaFoldDB" id="A0A6P1NJI6"/>
<organism evidence="2 3">
    <name type="scientific">Pseudarthrobacter psychrotolerans</name>
    <dbReference type="NCBI Taxonomy" id="2697569"/>
    <lineage>
        <taxon>Bacteria</taxon>
        <taxon>Bacillati</taxon>
        <taxon>Actinomycetota</taxon>
        <taxon>Actinomycetes</taxon>
        <taxon>Micrococcales</taxon>
        <taxon>Micrococcaceae</taxon>
        <taxon>Pseudarthrobacter</taxon>
    </lineage>
</organism>
<name>A0A6P1NJI6_9MICC</name>